<dbReference type="Proteomes" id="UP000606935">
    <property type="component" value="Unassembled WGS sequence"/>
</dbReference>
<organism evidence="11 12">
    <name type="scientific">Bowmanella pacifica</name>
    <dbReference type="NCBI Taxonomy" id="502051"/>
    <lineage>
        <taxon>Bacteria</taxon>
        <taxon>Pseudomonadati</taxon>
        <taxon>Pseudomonadota</taxon>
        <taxon>Gammaproteobacteria</taxon>
        <taxon>Alteromonadales</taxon>
        <taxon>Alteromonadaceae</taxon>
        <taxon>Bowmanella</taxon>
    </lineage>
</organism>
<protein>
    <submittedName>
        <fullName evidence="11">Antimicrobial peptide ABC transporter permease SapB</fullName>
    </submittedName>
</protein>
<dbReference type="EMBL" id="BMLS01000005">
    <property type="protein sequence ID" value="GGO72204.1"/>
    <property type="molecule type" value="Genomic_DNA"/>
</dbReference>
<dbReference type="PROSITE" id="PS50928">
    <property type="entry name" value="ABC_TM1"/>
    <property type="match status" value="1"/>
</dbReference>
<dbReference type="RefSeq" id="WP_188696867.1">
    <property type="nucleotide sequence ID" value="NZ_BMLS01000005.1"/>
</dbReference>
<dbReference type="CDD" id="cd06261">
    <property type="entry name" value="TM_PBP2"/>
    <property type="match status" value="1"/>
</dbReference>
<proteinExistence type="inferred from homology"/>
<dbReference type="SUPFAM" id="SSF161098">
    <property type="entry name" value="MetI-like"/>
    <property type="match status" value="1"/>
</dbReference>
<dbReference type="InterPro" id="IPR035906">
    <property type="entry name" value="MetI-like_sf"/>
</dbReference>
<keyword evidence="6 9" id="KW-1133">Transmembrane helix</keyword>
<feature type="transmembrane region" description="Helical" evidence="9">
    <location>
        <begin position="135"/>
        <end position="158"/>
    </location>
</feature>
<keyword evidence="2 9" id="KW-0813">Transport</keyword>
<reference evidence="11" key="1">
    <citation type="journal article" date="2014" name="Int. J. Syst. Evol. Microbiol.">
        <title>Complete genome sequence of Corynebacterium casei LMG S-19264T (=DSM 44701T), isolated from a smear-ripened cheese.</title>
        <authorList>
            <consortium name="US DOE Joint Genome Institute (JGI-PGF)"/>
            <person name="Walter F."/>
            <person name="Albersmeier A."/>
            <person name="Kalinowski J."/>
            <person name="Ruckert C."/>
        </authorList>
    </citation>
    <scope>NUCLEOTIDE SEQUENCE</scope>
    <source>
        <strain evidence="11">CGMCC 1.7086</strain>
    </source>
</reference>
<dbReference type="GO" id="GO:0005886">
    <property type="term" value="C:plasma membrane"/>
    <property type="evidence" value="ECO:0007669"/>
    <property type="project" value="UniProtKB-SubCell"/>
</dbReference>
<keyword evidence="5 9" id="KW-0812">Transmembrane</keyword>
<evidence type="ECO:0000313" key="11">
    <source>
        <dbReference type="EMBL" id="GGO72204.1"/>
    </source>
</evidence>
<evidence type="ECO:0000256" key="3">
    <source>
        <dbReference type="ARBA" id="ARBA00022475"/>
    </source>
</evidence>
<evidence type="ECO:0000259" key="10">
    <source>
        <dbReference type="PROSITE" id="PS50928"/>
    </source>
</evidence>
<name>A0A918DL94_9ALTE</name>
<evidence type="ECO:0000256" key="4">
    <source>
        <dbReference type="ARBA" id="ARBA00022519"/>
    </source>
</evidence>
<sequence length="343" mass="38255">MLVYLGRRLNLLFFTLLILCIASYTLAFLFPGDPLTNLSGNPISSEDQAQQLRMMYALDDGYIAGFWQYLKLTLSGEWGLSLTSQNPIFADICQFLPASLELSLYAMAVSLLVGIPLGIAAGLNHRRYTDMSILSVSLVGFSMPVFWLALLLILIFSLQWGGLPMSGRVSLIYEIPQYSGFMLVDILQADIDNKKQVLMDALHHLILPTLSLSIVTCSLVVRLTRRSVINVMASDYIKAAYAKGLSRTQVFWHHGMKNALLPIMPQLAMQFTVLLTNAMIVEVIFSWPGIGEWMMQAIYQRDFPAIRGGMLAVSALVVIVTICVDLLIRTIYPLSKKQLHAQV</sequence>
<gene>
    <name evidence="11" type="primary">sapB</name>
    <name evidence="11" type="ORF">GCM10010982_29770</name>
</gene>
<evidence type="ECO:0000256" key="7">
    <source>
        <dbReference type="ARBA" id="ARBA00023136"/>
    </source>
</evidence>
<evidence type="ECO:0000256" key="2">
    <source>
        <dbReference type="ARBA" id="ARBA00022448"/>
    </source>
</evidence>
<dbReference type="Pfam" id="PF00528">
    <property type="entry name" value="BPD_transp_1"/>
    <property type="match status" value="1"/>
</dbReference>
<accession>A0A918DL94</accession>
<evidence type="ECO:0000256" key="8">
    <source>
        <dbReference type="ARBA" id="ARBA00024202"/>
    </source>
</evidence>
<evidence type="ECO:0000256" key="1">
    <source>
        <dbReference type="ARBA" id="ARBA00004429"/>
    </source>
</evidence>
<comment type="subcellular location">
    <subcellularLocation>
        <location evidence="1">Cell inner membrane</location>
        <topology evidence="1">Multi-pass membrane protein</topology>
    </subcellularLocation>
    <subcellularLocation>
        <location evidence="9">Cell membrane</location>
        <topology evidence="9">Multi-pass membrane protein</topology>
    </subcellularLocation>
</comment>
<feature type="transmembrane region" description="Helical" evidence="9">
    <location>
        <begin position="205"/>
        <end position="224"/>
    </location>
</feature>
<feature type="domain" description="ABC transmembrane type-1" evidence="10">
    <location>
        <begin position="96"/>
        <end position="328"/>
    </location>
</feature>
<dbReference type="Gene3D" id="1.10.3720.10">
    <property type="entry name" value="MetI-like"/>
    <property type="match status" value="1"/>
</dbReference>
<keyword evidence="12" id="KW-1185">Reference proteome</keyword>
<feature type="transmembrane region" description="Helical" evidence="9">
    <location>
        <begin position="310"/>
        <end position="328"/>
    </location>
</feature>
<keyword evidence="3" id="KW-1003">Cell membrane</keyword>
<comment type="similarity">
    <text evidence="8">Belongs to the binding-protein-dependent transport system permease family. OppBC subfamily.</text>
</comment>
<evidence type="ECO:0000256" key="6">
    <source>
        <dbReference type="ARBA" id="ARBA00022989"/>
    </source>
</evidence>
<reference evidence="11" key="2">
    <citation type="submission" date="2020-09" db="EMBL/GenBank/DDBJ databases">
        <authorList>
            <person name="Sun Q."/>
            <person name="Zhou Y."/>
        </authorList>
    </citation>
    <scope>NUCLEOTIDE SEQUENCE</scope>
    <source>
        <strain evidence="11">CGMCC 1.7086</strain>
    </source>
</reference>
<dbReference type="PANTHER" id="PTHR43163:SF4">
    <property type="entry name" value="PUTRESCINE EXPORT SYSTEM PERMEASE PROTEIN SAPB"/>
    <property type="match status" value="1"/>
</dbReference>
<dbReference type="GO" id="GO:0071916">
    <property type="term" value="F:dipeptide transmembrane transporter activity"/>
    <property type="evidence" value="ECO:0007669"/>
    <property type="project" value="TreeGrafter"/>
</dbReference>
<evidence type="ECO:0000256" key="9">
    <source>
        <dbReference type="RuleBase" id="RU363032"/>
    </source>
</evidence>
<feature type="transmembrane region" description="Helical" evidence="9">
    <location>
        <begin position="104"/>
        <end position="123"/>
    </location>
</feature>
<dbReference type="InterPro" id="IPR000515">
    <property type="entry name" value="MetI-like"/>
</dbReference>
<keyword evidence="7 9" id="KW-0472">Membrane</keyword>
<comment type="caution">
    <text evidence="11">The sequence shown here is derived from an EMBL/GenBank/DDBJ whole genome shotgun (WGS) entry which is preliminary data.</text>
</comment>
<dbReference type="PANTHER" id="PTHR43163">
    <property type="entry name" value="DIPEPTIDE TRANSPORT SYSTEM PERMEASE PROTEIN DPPB-RELATED"/>
    <property type="match status" value="1"/>
</dbReference>
<evidence type="ECO:0000313" key="12">
    <source>
        <dbReference type="Proteomes" id="UP000606935"/>
    </source>
</evidence>
<evidence type="ECO:0000256" key="5">
    <source>
        <dbReference type="ARBA" id="ARBA00022692"/>
    </source>
</evidence>
<feature type="transmembrane region" description="Helical" evidence="9">
    <location>
        <begin position="267"/>
        <end position="290"/>
    </location>
</feature>
<keyword evidence="4" id="KW-0997">Cell inner membrane</keyword>
<dbReference type="AlphaFoldDB" id="A0A918DL94"/>